<evidence type="ECO:0000313" key="3">
    <source>
        <dbReference type="Proteomes" id="UP001158576"/>
    </source>
</evidence>
<keyword evidence="1" id="KW-0732">Signal</keyword>
<keyword evidence="3" id="KW-1185">Reference proteome</keyword>
<dbReference type="Gene3D" id="2.60.120.290">
    <property type="entry name" value="Spermadhesin, CUB domain"/>
    <property type="match status" value="1"/>
</dbReference>
<feature type="chain" id="PRO_5046098051" evidence="1">
    <location>
        <begin position="16"/>
        <end position="310"/>
    </location>
</feature>
<sequence length="310" mass="33521">MKILVAKSLIASAVAYDSYVSYGDYASSHGITCGGTITSEQTIVPPMIGPYYYADMVCTWNVLLDSSVTEFDLVAKNLPLNIIIIVPRYCGYSDPSTLRRKRDVAASARKEHSLSPRTGVEINRNGFTRRTVTGNTATITFNADGMMQYKGFEIDIVFDGGAGTETGDAAPTPADAWAQIDAAATDVAVRVDDFYAALPGLGANSVLASKKVARFNAFFAKMQKLNSLSSTDPCTYPAGSNDHTTFVAPVDSADACEELNGLFASLISFTDSFVCMPDADYDPIKLTRLIQRQRQMLVTRKLKQMKCGSA</sequence>
<dbReference type="Proteomes" id="UP001158576">
    <property type="component" value="Chromosome 2"/>
</dbReference>
<protein>
    <submittedName>
        <fullName evidence="2">Oidioi.mRNA.OKI2018_I69.chr2.g5842.t1.cds</fullName>
    </submittedName>
</protein>
<feature type="signal peptide" evidence="1">
    <location>
        <begin position="1"/>
        <end position="15"/>
    </location>
</feature>
<accession>A0ABN7T852</accession>
<evidence type="ECO:0000313" key="2">
    <source>
        <dbReference type="EMBL" id="CAG5111542.1"/>
    </source>
</evidence>
<evidence type="ECO:0000256" key="1">
    <source>
        <dbReference type="SAM" id="SignalP"/>
    </source>
</evidence>
<name>A0ABN7T852_OIKDI</name>
<dbReference type="InterPro" id="IPR035914">
    <property type="entry name" value="Sperma_CUB_dom_sf"/>
</dbReference>
<proteinExistence type="predicted"/>
<reference evidence="2 3" key="1">
    <citation type="submission" date="2021-04" db="EMBL/GenBank/DDBJ databases">
        <authorList>
            <person name="Bliznina A."/>
        </authorList>
    </citation>
    <scope>NUCLEOTIDE SEQUENCE [LARGE SCALE GENOMIC DNA]</scope>
</reference>
<dbReference type="EMBL" id="OU015567">
    <property type="protein sequence ID" value="CAG5111542.1"/>
    <property type="molecule type" value="Genomic_DNA"/>
</dbReference>
<organism evidence="2 3">
    <name type="scientific">Oikopleura dioica</name>
    <name type="common">Tunicate</name>
    <dbReference type="NCBI Taxonomy" id="34765"/>
    <lineage>
        <taxon>Eukaryota</taxon>
        <taxon>Metazoa</taxon>
        <taxon>Chordata</taxon>
        <taxon>Tunicata</taxon>
        <taxon>Appendicularia</taxon>
        <taxon>Copelata</taxon>
        <taxon>Oikopleuridae</taxon>
        <taxon>Oikopleura</taxon>
    </lineage>
</organism>
<gene>
    <name evidence="2" type="ORF">OKIOD_LOCUS14607</name>
</gene>